<evidence type="ECO:0000256" key="1">
    <source>
        <dbReference type="SAM" id="MobiDB-lite"/>
    </source>
</evidence>
<feature type="region of interest" description="Disordered" evidence="1">
    <location>
        <begin position="1"/>
        <end position="26"/>
    </location>
</feature>
<comment type="caution">
    <text evidence="2">The sequence shown here is derived from an EMBL/GenBank/DDBJ whole genome shotgun (WGS) entry which is preliminary data.</text>
</comment>
<reference evidence="2 3" key="1">
    <citation type="journal article" date="2014" name="Am. J. Bot.">
        <title>Genome assembly and annotation for red clover (Trifolium pratense; Fabaceae).</title>
        <authorList>
            <person name="Istvanek J."/>
            <person name="Jaros M."/>
            <person name="Krenek A."/>
            <person name="Repkova J."/>
        </authorList>
    </citation>
    <scope>NUCLEOTIDE SEQUENCE [LARGE SCALE GENOMIC DNA]</scope>
    <source>
        <strain evidence="3">cv. Tatra</strain>
        <tissue evidence="2">Young leaves</tissue>
    </source>
</reference>
<dbReference type="EMBL" id="ASHM01000594">
    <property type="protein sequence ID" value="PNY05026.1"/>
    <property type="molecule type" value="Genomic_DNA"/>
</dbReference>
<organism evidence="2 3">
    <name type="scientific">Trifolium pratense</name>
    <name type="common">Red clover</name>
    <dbReference type="NCBI Taxonomy" id="57577"/>
    <lineage>
        <taxon>Eukaryota</taxon>
        <taxon>Viridiplantae</taxon>
        <taxon>Streptophyta</taxon>
        <taxon>Embryophyta</taxon>
        <taxon>Tracheophyta</taxon>
        <taxon>Spermatophyta</taxon>
        <taxon>Magnoliopsida</taxon>
        <taxon>eudicotyledons</taxon>
        <taxon>Gunneridae</taxon>
        <taxon>Pentapetalae</taxon>
        <taxon>rosids</taxon>
        <taxon>fabids</taxon>
        <taxon>Fabales</taxon>
        <taxon>Fabaceae</taxon>
        <taxon>Papilionoideae</taxon>
        <taxon>50 kb inversion clade</taxon>
        <taxon>NPAAA clade</taxon>
        <taxon>Hologalegina</taxon>
        <taxon>IRL clade</taxon>
        <taxon>Trifolieae</taxon>
        <taxon>Trifolium</taxon>
    </lineage>
</organism>
<dbReference type="Proteomes" id="UP000236291">
    <property type="component" value="Unassembled WGS sequence"/>
</dbReference>
<evidence type="ECO:0000313" key="3">
    <source>
        <dbReference type="Proteomes" id="UP000236291"/>
    </source>
</evidence>
<protein>
    <submittedName>
        <fullName evidence="2">Uncharacterized protein</fullName>
    </submittedName>
</protein>
<reference evidence="2 3" key="2">
    <citation type="journal article" date="2017" name="Front. Plant Sci.">
        <title>Gene Classification and Mining of Molecular Markers Useful in Red Clover (Trifolium pratense) Breeding.</title>
        <authorList>
            <person name="Istvanek J."/>
            <person name="Dluhosova J."/>
            <person name="Dluhos P."/>
            <person name="Patkova L."/>
            <person name="Nedelnik J."/>
            <person name="Repkova J."/>
        </authorList>
    </citation>
    <scope>NUCLEOTIDE SEQUENCE [LARGE SCALE GENOMIC DNA]</scope>
    <source>
        <strain evidence="3">cv. Tatra</strain>
        <tissue evidence="2">Young leaves</tissue>
    </source>
</reference>
<feature type="compositionally biased region" description="Basic residues" evidence="1">
    <location>
        <begin position="1"/>
        <end position="10"/>
    </location>
</feature>
<gene>
    <name evidence="2" type="ORF">L195_g001463</name>
</gene>
<evidence type="ECO:0000313" key="2">
    <source>
        <dbReference type="EMBL" id="PNY05026.1"/>
    </source>
</evidence>
<name>A0A2K3NPR3_TRIPR</name>
<accession>A0A2K3NPR3</accession>
<sequence length="59" mass="6681">MRRKTAHHAQKAVTTAPPAPHAQGMAHHALLARKKQFSTSFHQFKGKSNSSYIRDEKKK</sequence>
<dbReference type="AlphaFoldDB" id="A0A2K3NPR3"/>
<proteinExistence type="predicted"/>